<name>A0AAW0TZA9_SCYPA</name>
<reference evidence="1 2" key="1">
    <citation type="submission" date="2023-03" db="EMBL/GenBank/DDBJ databases">
        <title>High-quality genome of Scylla paramamosain provides insights in environmental adaptation.</title>
        <authorList>
            <person name="Zhang L."/>
        </authorList>
    </citation>
    <scope>NUCLEOTIDE SEQUENCE [LARGE SCALE GENOMIC DNA]</scope>
    <source>
        <strain evidence="1">LZ_2023a</strain>
        <tissue evidence="1">Muscle</tissue>
    </source>
</reference>
<keyword evidence="2" id="KW-1185">Reference proteome</keyword>
<evidence type="ECO:0000313" key="2">
    <source>
        <dbReference type="Proteomes" id="UP001487740"/>
    </source>
</evidence>
<evidence type="ECO:0000313" key="1">
    <source>
        <dbReference type="EMBL" id="KAK8391965.1"/>
    </source>
</evidence>
<organism evidence="1 2">
    <name type="scientific">Scylla paramamosain</name>
    <name type="common">Mud crab</name>
    <dbReference type="NCBI Taxonomy" id="85552"/>
    <lineage>
        <taxon>Eukaryota</taxon>
        <taxon>Metazoa</taxon>
        <taxon>Ecdysozoa</taxon>
        <taxon>Arthropoda</taxon>
        <taxon>Crustacea</taxon>
        <taxon>Multicrustacea</taxon>
        <taxon>Malacostraca</taxon>
        <taxon>Eumalacostraca</taxon>
        <taxon>Eucarida</taxon>
        <taxon>Decapoda</taxon>
        <taxon>Pleocyemata</taxon>
        <taxon>Brachyura</taxon>
        <taxon>Eubrachyura</taxon>
        <taxon>Portunoidea</taxon>
        <taxon>Portunidae</taxon>
        <taxon>Portuninae</taxon>
        <taxon>Scylla</taxon>
    </lineage>
</organism>
<accession>A0AAW0TZA9</accession>
<gene>
    <name evidence="1" type="ORF">O3P69_017523</name>
</gene>
<dbReference type="Proteomes" id="UP001487740">
    <property type="component" value="Unassembled WGS sequence"/>
</dbReference>
<proteinExistence type="predicted"/>
<protein>
    <submittedName>
        <fullName evidence="1">Uncharacterized protein</fullName>
    </submittedName>
</protein>
<dbReference type="AlphaFoldDB" id="A0AAW0TZA9"/>
<comment type="caution">
    <text evidence="1">The sequence shown here is derived from an EMBL/GenBank/DDBJ whole genome shotgun (WGS) entry which is preliminary data.</text>
</comment>
<sequence length="136" mass="15150">MKRLCRGGAAVTSEIKNGQMHLRRKWMCFGDGRLKAGDDSWLQCVVMKLPAIQEKARVPSVLAQVRRRSTFQCDLCPLETSQVSLPCVTCFVAVSTRWAKTRIGMRLGLMVVSTVFVQHSHHSRTMNPDTSAVATS</sequence>
<dbReference type="EMBL" id="JARAKH010000023">
    <property type="protein sequence ID" value="KAK8391965.1"/>
    <property type="molecule type" value="Genomic_DNA"/>
</dbReference>